<dbReference type="PROSITE" id="PS00409">
    <property type="entry name" value="PROKAR_NTER_METHYL"/>
    <property type="match status" value="1"/>
</dbReference>
<feature type="transmembrane region" description="Helical" evidence="1">
    <location>
        <begin position="7"/>
        <end position="29"/>
    </location>
</feature>
<dbReference type="InterPro" id="IPR045584">
    <property type="entry name" value="Pilin-like"/>
</dbReference>
<evidence type="ECO:0000256" key="1">
    <source>
        <dbReference type="SAM" id="Phobius"/>
    </source>
</evidence>
<dbReference type="InterPro" id="IPR012902">
    <property type="entry name" value="N_methyl_site"/>
</dbReference>
<dbReference type="SUPFAM" id="SSF54523">
    <property type="entry name" value="Pili subunits"/>
    <property type="match status" value="1"/>
</dbReference>
<keyword evidence="1" id="KW-1133">Transmembrane helix</keyword>
<dbReference type="Pfam" id="PF07963">
    <property type="entry name" value="N_methyl"/>
    <property type="match status" value="1"/>
</dbReference>
<accession>A0A0N9MNP4</accession>
<evidence type="ECO:0000313" key="2">
    <source>
        <dbReference type="EMBL" id="ALG76152.1"/>
    </source>
</evidence>
<dbReference type="NCBIfam" id="TIGR02532">
    <property type="entry name" value="IV_pilin_GFxxxE"/>
    <property type="match status" value="1"/>
</dbReference>
<dbReference type="AlphaFoldDB" id="A0A0N9MNP4"/>
<keyword evidence="1" id="KW-0812">Transmembrane</keyword>
<dbReference type="EMBL" id="KT795318">
    <property type="protein sequence ID" value="ALG76152.1"/>
    <property type="molecule type" value="Genomic_DNA"/>
</dbReference>
<proteinExistence type="predicted"/>
<keyword evidence="1" id="KW-0472">Membrane</keyword>
<name>A0A0N9MNP4_9ZZZZ</name>
<reference evidence="2" key="1">
    <citation type="journal article" date="2015" name="Nature">
        <title>Intercellular wiring enables electron transfer between methanotrophic archaea and bacteria.</title>
        <authorList>
            <person name="Wegener G."/>
            <person name="Krukenberg V."/>
            <person name="Riedel D."/>
            <person name="Tegetmeyer H.E."/>
            <person name="Boetius A."/>
        </authorList>
    </citation>
    <scope>NUCLEOTIDE SEQUENCE</scope>
</reference>
<sequence>MDKKGMTLLELLVVMAILVVVITGALTFLSSLTKRSSQETARSKTSQTGLISDLILIRDIAMAGMGVPVEVGGQFVPIGGMLPGGTNPNNTGQNGSDQLMIKGAVISSGANDYFKWGYNVNYIISGSSNIIVSALPDPLNPILPPYSPNVQDLFTLSRAGYRHPFENGDMVVFLDAETKQLLGSNVYNVSGVGATGFNVAPNTDFTIRDYGSLIFSLGGIGVVNFNDYLTNRFTGYRLSAGTQPQCAPNTRSLLRVYGGAMDPILDCILDFQVQFGLIDATTGNVTWLNDISATSAAVLKDQLKIVRIFIVKQMGKRDPKYFYPFNTIPNASIPLFSVNSNGNVVNARPDAGPPANAIINLTNAQRQYHWRLITLDIPLRELQ</sequence>
<organism evidence="2">
    <name type="scientific">uncultured prokaryote</name>
    <dbReference type="NCBI Taxonomy" id="198431"/>
    <lineage>
        <taxon>unclassified sequences</taxon>
        <taxon>environmental samples</taxon>
    </lineage>
</organism>
<protein>
    <submittedName>
        <fullName evidence="2">Putative pilus assembly protein PilW</fullName>
    </submittedName>
</protein>